<gene>
    <name evidence="2" type="ORF">PG996_004118</name>
</gene>
<comment type="caution">
    <text evidence="2">The sequence shown here is derived from an EMBL/GenBank/DDBJ whole genome shotgun (WGS) entry which is preliminary data.</text>
</comment>
<evidence type="ECO:0000313" key="2">
    <source>
        <dbReference type="EMBL" id="KAK8077948.1"/>
    </source>
</evidence>
<evidence type="ECO:0008006" key="4">
    <source>
        <dbReference type="Google" id="ProtNLM"/>
    </source>
</evidence>
<accession>A0ABR1W3B0</accession>
<organism evidence="2 3">
    <name type="scientific">Apiospora saccharicola</name>
    <dbReference type="NCBI Taxonomy" id="335842"/>
    <lineage>
        <taxon>Eukaryota</taxon>
        <taxon>Fungi</taxon>
        <taxon>Dikarya</taxon>
        <taxon>Ascomycota</taxon>
        <taxon>Pezizomycotina</taxon>
        <taxon>Sordariomycetes</taxon>
        <taxon>Xylariomycetidae</taxon>
        <taxon>Amphisphaeriales</taxon>
        <taxon>Apiosporaceae</taxon>
        <taxon>Apiospora</taxon>
    </lineage>
</organism>
<feature type="region of interest" description="Disordered" evidence="1">
    <location>
        <begin position="1"/>
        <end position="31"/>
    </location>
</feature>
<evidence type="ECO:0000256" key="1">
    <source>
        <dbReference type="SAM" id="MobiDB-lite"/>
    </source>
</evidence>
<proteinExistence type="predicted"/>
<protein>
    <recommendedName>
        <fullName evidence="4">Chemotaxis protein CheW</fullName>
    </recommendedName>
</protein>
<name>A0ABR1W3B0_9PEZI</name>
<keyword evidence="3" id="KW-1185">Reference proteome</keyword>
<reference evidence="2 3" key="1">
    <citation type="submission" date="2023-01" db="EMBL/GenBank/DDBJ databases">
        <title>Analysis of 21 Apiospora genomes using comparative genomics revels a genus with tremendous synthesis potential of carbohydrate active enzymes and secondary metabolites.</title>
        <authorList>
            <person name="Sorensen T."/>
        </authorList>
    </citation>
    <scope>NUCLEOTIDE SEQUENCE [LARGE SCALE GENOMIC DNA]</scope>
    <source>
        <strain evidence="2 3">CBS 83171</strain>
    </source>
</reference>
<dbReference type="EMBL" id="JAQQWM010000002">
    <property type="protein sequence ID" value="KAK8077948.1"/>
    <property type="molecule type" value="Genomic_DNA"/>
</dbReference>
<dbReference type="Proteomes" id="UP001446871">
    <property type="component" value="Unassembled WGS sequence"/>
</dbReference>
<sequence>MTGSKYRDSEEDLPDLPNSPSNDAPKPESRGRAVECTCPCLAVKLAPEVELVAVPVTDGGRLVLVVGALVGAPDLGVVGEGEGAAPLVVVGHDAAGEVTIHKQVLVLGRGDLDLLGRVRGAPLPDLAPVVRLADGRPGLVHDVDLVLLRAVGAAEAVGGWK</sequence>
<evidence type="ECO:0000313" key="3">
    <source>
        <dbReference type="Proteomes" id="UP001446871"/>
    </source>
</evidence>